<dbReference type="SUPFAM" id="SSF57603">
    <property type="entry name" value="FnI-like domain"/>
    <property type="match status" value="1"/>
</dbReference>
<dbReference type="AlphaFoldDB" id="A0A8T2NIV8"/>
<dbReference type="PROSITE" id="PS01208">
    <property type="entry name" value="VWFC_1"/>
    <property type="match status" value="1"/>
</dbReference>
<proteinExistence type="predicted"/>
<comment type="caution">
    <text evidence="3">The sequence shown here is derived from an EMBL/GenBank/DDBJ whole genome shotgun (WGS) entry which is preliminary data.</text>
</comment>
<evidence type="ECO:0000313" key="3">
    <source>
        <dbReference type="EMBL" id="KAG9340613.1"/>
    </source>
</evidence>
<dbReference type="OrthoDB" id="8939548at2759"/>
<dbReference type="Proteomes" id="UP000824540">
    <property type="component" value="Unassembled WGS sequence"/>
</dbReference>
<dbReference type="Pfam" id="PF00093">
    <property type="entry name" value="VWC"/>
    <property type="match status" value="1"/>
</dbReference>
<dbReference type="SMART" id="SM00214">
    <property type="entry name" value="VWC"/>
    <property type="match status" value="1"/>
</dbReference>
<dbReference type="FunFam" id="2.10.70.10:FF:000013">
    <property type="entry name" value="Collagen, type I, alpha 1"/>
    <property type="match status" value="1"/>
</dbReference>
<gene>
    <name evidence="3" type="ORF">JZ751_021169</name>
</gene>
<dbReference type="PROSITE" id="PS50184">
    <property type="entry name" value="VWFC_2"/>
    <property type="match status" value="1"/>
</dbReference>
<accession>A0A8T2NIV8</accession>
<evidence type="ECO:0000259" key="2">
    <source>
        <dbReference type="PROSITE" id="PS50184"/>
    </source>
</evidence>
<dbReference type="InterPro" id="IPR001007">
    <property type="entry name" value="VWF_dom"/>
</dbReference>
<feature type="compositionally biased region" description="Basic residues" evidence="1">
    <location>
        <begin position="189"/>
        <end position="203"/>
    </location>
</feature>
<feature type="region of interest" description="Disordered" evidence="1">
    <location>
        <begin position="187"/>
        <end position="212"/>
    </location>
</feature>
<dbReference type="Gene3D" id="2.10.70.10">
    <property type="entry name" value="Complement Module, domain 1"/>
    <property type="match status" value="1"/>
</dbReference>
<protein>
    <recommendedName>
        <fullName evidence="2">VWFC domain-containing protein</fullName>
    </recommendedName>
</protein>
<sequence length="408" mass="46137">MHVLCSEDSGEERVKGVGGSIESGEKKVKLFGYPFSGAHRRRDLGEWNLGDRMGGKWGSDFSLTGGRGWTGICEYTKIHCRQSGHITAVPGLERSVLSFCWGLALDSRRIWKVDFMVRFEEPGSCVQDGQRYSDKDVWKPQPCRICVCDTGTVLCDDIICEELKECPNPEIPFGECCPICPVDQSLPSGRRRTKRTSRPHGTPRRAGTTWRKRREGEALAPVEEMESLVPPEIPAPLDLQDPTDLQDLAGTLLLRWPVDLMRRLEAHRWEALWVHEDHPDLLEPLALKVSKATPERLESPAQLGQWDPVAHLDLPANLAMMVKLANLVKVESVDLLGLRELEVSLELQDFPESRDTEVTQDWTVQRERAERQELRVRQVLPVRTALLDQWALVVSPVREDVPAPPEQL</sequence>
<dbReference type="InterPro" id="IPR052624">
    <property type="entry name" value="CRIM1"/>
</dbReference>
<organism evidence="3 4">
    <name type="scientific">Albula glossodonta</name>
    <name type="common">roundjaw bonefish</name>
    <dbReference type="NCBI Taxonomy" id="121402"/>
    <lineage>
        <taxon>Eukaryota</taxon>
        <taxon>Metazoa</taxon>
        <taxon>Chordata</taxon>
        <taxon>Craniata</taxon>
        <taxon>Vertebrata</taxon>
        <taxon>Euteleostomi</taxon>
        <taxon>Actinopterygii</taxon>
        <taxon>Neopterygii</taxon>
        <taxon>Teleostei</taxon>
        <taxon>Albuliformes</taxon>
        <taxon>Albulidae</taxon>
        <taxon>Albula</taxon>
    </lineage>
</organism>
<dbReference type="EMBL" id="JAFBMS010000041">
    <property type="protein sequence ID" value="KAG9340613.1"/>
    <property type="molecule type" value="Genomic_DNA"/>
</dbReference>
<evidence type="ECO:0000313" key="4">
    <source>
        <dbReference type="Proteomes" id="UP000824540"/>
    </source>
</evidence>
<dbReference type="PANTHER" id="PTHR46439">
    <property type="entry name" value="CYSTEINE-RICH MOTOR NEURON 1 PROTEIN"/>
    <property type="match status" value="1"/>
</dbReference>
<reference evidence="3" key="1">
    <citation type="thesis" date="2021" institute="BYU ScholarsArchive" country="Provo, UT, USA">
        <title>Applications of and Algorithms for Genome Assembly and Genomic Analyses with an Emphasis on Marine Teleosts.</title>
        <authorList>
            <person name="Pickett B.D."/>
        </authorList>
    </citation>
    <scope>NUCLEOTIDE SEQUENCE</scope>
    <source>
        <strain evidence="3">HI-2016</strain>
    </source>
</reference>
<evidence type="ECO:0000256" key="1">
    <source>
        <dbReference type="SAM" id="MobiDB-lite"/>
    </source>
</evidence>
<feature type="domain" description="VWFC" evidence="2">
    <location>
        <begin position="123"/>
        <end position="181"/>
    </location>
</feature>
<keyword evidence="4" id="KW-1185">Reference proteome</keyword>
<name>A0A8T2NIV8_9TELE</name>